<proteinExistence type="predicted"/>
<name>X1TVD4_9ZZZZ</name>
<organism evidence="1">
    <name type="scientific">marine sediment metagenome</name>
    <dbReference type="NCBI Taxonomy" id="412755"/>
    <lineage>
        <taxon>unclassified sequences</taxon>
        <taxon>metagenomes</taxon>
        <taxon>ecological metagenomes</taxon>
    </lineage>
</organism>
<accession>X1TVD4</accession>
<reference evidence="1" key="1">
    <citation type="journal article" date="2014" name="Front. Microbiol.">
        <title>High frequency of phylogenetically diverse reductive dehalogenase-homologous genes in deep subseafloor sedimentary metagenomes.</title>
        <authorList>
            <person name="Kawai M."/>
            <person name="Futagami T."/>
            <person name="Toyoda A."/>
            <person name="Takaki Y."/>
            <person name="Nishi S."/>
            <person name="Hori S."/>
            <person name="Arai W."/>
            <person name="Tsubouchi T."/>
            <person name="Morono Y."/>
            <person name="Uchiyama I."/>
            <person name="Ito T."/>
            <person name="Fujiyama A."/>
            <person name="Inagaki F."/>
            <person name="Takami H."/>
        </authorList>
    </citation>
    <scope>NUCLEOTIDE SEQUENCE</scope>
    <source>
        <strain evidence="1">Expedition CK06-06</strain>
    </source>
</reference>
<dbReference type="EMBL" id="BARW01030741">
    <property type="protein sequence ID" value="GAJ09214.1"/>
    <property type="molecule type" value="Genomic_DNA"/>
</dbReference>
<dbReference type="AlphaFoldDB" id="X1TVD4"/>
<feature type="non-terminal residue" evidence="1">
    <location>
        <position position="1"/>
    </location>
</feature>
<sequence length="39" mass="4687">FVYEEGDNDFINKGNHIHIPSDIRIINSPEYLTYFWICI</sequence>
<gene>
    <name evidence="1" type="ORF">S12H4_49070</name>
</gene>
<evidence type="ECO:0000313" key="1">
    <source>
        <dbReference type="EMBL" id="GAJ09214.1"/>
    </source>
</evidence>
<comment type="caution">
    <text evidence="1">The sequence shown here is derived from an EMBL/GenBank/DDBJ whole genome shotgun (WGS) entry which is preliminary data.</text>
</comment>
<protein>
    <submittedName>
        <fullName evidence="1">Uncharacterized protein</fullName>
    </submittedName>
</protein>